<gene>
    <name evidence="2" type="primary">hitM5</name>
</gene>
<dbReference type="EMBL" id="LC008143">
    <property type="protein sequence ID" value="BAR73022.1"/>
    <property type="molecule type" value="Genomic_DNA"/>
</dbReference>
<dbReference type="Pfam" id="PF01261">
    <property type="entry name" value="AP_endonuc_2"/>
    <property type="match status" value="1"/>
</dbReference>
<proteinExistence type="predicted"/>
<dbReference type="GO" id="GO:0016853">
    <property type="term" value="F:isomerase activity"/>
    <property type="evidence" value="ECO:0007669"/>
    <property type="project" value="UniProtKB-KW"/>
</dbReference>
<reference evidence="2" key="1">
    <citation type="journal article" date="2015" name="ChemBioChem">
        <title>Genome Mining of the Hitachimycin Biosynthetic Gene Cluster: Involvement of a Phenylalanine-2,3-aminomutase in Biosynthesis.</title>
        <authorList>
            <person name="Kudo F."/>
            <person name="Kawamura K."/>
            <person name="Uchino A."/>
            <person name="Miyanaga A."/>
            <person name="Numakura M."/>
            <person name="Takayanagi R."/>
            <person name="Eguchi T."/>
        </authorList>
    </citation>
    <scope>NUCLEOTIDE SEQUENCE</scope>
    <source>
        <strain evidence="2">JCM 11712</strain>
    </source>
</reference>
<evidence type="ECO:0000259" key="1">
    <source>
        <dbReference type="Pfam" id="PF01261"/>
    </source>
</evidence>
<feature type="domain" description="Xylose isomerase-like TIM barrel" evidence="1">
    <location>
        <begin position="59"/>
        <end position="279"/>
    </location>
</feature>
<dbReference type="AlphaFoldDB" id="A0A0F7R821"/>
<accession>A0A0F7R821</accession>
<dbReference type="InterPro" id="IPR050312">
    <property type="entry name" value="IolE/XylAMocC-like"/>
</dbReference>
<name>A0A0F7R821_9ACTN</name>
<dbReference type="SUPFAM" id="SSF51658">
    <property type="entry name" value="Xylose isomerase-like"/>
    <property type="match status" value="1"/>
</dbReference>
<protein>
    <submittedName>
        <fullName evidence="2">Putative sugar phosphate isomerase/epimerase</fullName>
    </submittedName>
</protein>
<dbReference type="PANTHER" id="PTHR12110:SF48">
    <property type="entry name" value="BLL3656 PROTEIN"/>
    <property type="match status" value="1"/>
</dbReference>
<sequence>MRCRLRARFDEWSGEMGLLDRQGVFLPYLHLLGASYDEPPGYSFEERVSAASRDDVLGIGFDADEFDKLLESNSVEDLRGILDQYGVTIGELQILFAWHFGGDYQKMAREREEHMYDLCDLFGIPRIKTVIMTPTELPGPDLLVERFAGVCDRAAARGISVAMEPQSVNPGFDYADTVDMLLAANRPNGGLVVDAWHFFRDPDAFTQIDRLPAASIFNLELRDAAAEPKGSRLDDCLHHNLMPGEGDFDLVRLIRTLDAKGVDIPISAEVLSADLRAHTAAENVARTVDSVAVLMDAARAR</sequence>
<dbReference type="InterPro" id="IPR013022">
    <property type="entry name" value="Xyl_isomerase-like_TIM-brl"/>
</dbReference>
<organism evidence="2">
    <name type="scientific">Embleya scabrispora</name>
    <dbReference type="NCBI Taxonomy" id="159449"/>
    <lineage>
        <taxon>Bacteria</taxon>
        <taxon>Bacillati</taxon>
        <taxon>Actinomycetota</taxon>
        <taxon>Actinomycetes</taxon>
        <taxon>Kitasatosporales</taxon>
        <taxon>Streptomycetaceae</taxon>
        <taxon>Embleya</taxon>
    </lineage>
</organism>
<keyword evidence="2" id="KW-0413">Isomerase</keyword>
<evidence type="ECO:0000313" key="2">
    <source>
        <dbReference type="EMBL" id="BAR73022.1"/>
    </source>
</evidence>
<dbReference type="SMR" id="A0A0F7R821"/>
<dbReference type="PANTHER" id="PTHR12110">
    <property type="entry name" value="HYDROXYPYRUVATE ISOMERASE"/>
    <property type="match status" value="1"/>
</dbReference>
<dbReference type="InterPro" id="IPR036237">
    <property type="entry name" value="Xyl_isomerase-like_sf"/>
</dbReference>
<dbReference type="Gene3D" id="3.20.20.150">
    <property type="entry name" value="Divalent-metal-dependent TIM barrel enzymes"/>
    <property type="match status" value="1"/>
</dbReference>